<sequence>MAEERRGFGGGAEARRARVERSPQWSDGRFRNTLRRVDGPWTRIMREFFFGGSAHRRPESPIPVEHRVRSDYDVPPASGLRVTWLGHSTTLIEIDGRRVLIDPVWGDRAGPVPRLSPRRFYPPPLPLAELPPVDVVLLSHDHYDHLHVDTVRALAARGERFVVPLGVGARLARWGVSEARIAELDWWESLAMDDLTLTATPARHFSGRLLVDADRTLWAGFVIAGARHRVFYSGDTALHDAFAEIGARLGPFDLTMIEVGAYDALWPDVHLGPEQAVRAHVLSGGGVMLPLHWGLFDLALHGWTEPAERTLAAAAAAGSASSRRGPAGAWSRRRVRRPSGGGPSSRGRPPTRRRCGRRGRSTSCRCAQGCPGPC</sequence>
<feature type="compositionally biased region" description="Low complexity" evidence="1">
    <location>
        <begin position="314"/>
        <end position="330"/>
    </location>
</feature>
<dbReference type="eggNOG" id="COG2220">
    <property type="taxonomic scope" value="Bacteria"/>
</dbReference>
<evidence type="ECO:0000313" key="3">
    <source>
        <dbReference type="EMBL" id="AHG88362.1"/>
    </source>
</evidence>
<evidence type="ECO:0000313" key="4">
    <source>
        <dbReference type="Proteomes" id="UP000019151"/>
    </source>
</evidence>
<accession>W0RD40</accession>
<keyword evidence="4" id="KW-1185">Reference proteome</keyword>
<reference evidence="3 4" key="1">
    <citation type="journal article" date="2014" name="Genome Announc.">
        <title>Genome Sequence and Methylome of Soil Bacterium Gemmatirosa kalamazoonensis KBS708T, a Member of the Rarely Cultivated Gemmatimonadetes Phylum.</title>
        <authorList>
            <person name="Debruyn J.M."/>
            <person name="Radosevich M."/>
            <person name="Wommack K.E."/>
            <person name="Polson S.W."/>
            <person name="Hauser L.J."/>
            <person name="Fawaz M.N."/>
            <person name="Korlach J."/>
            <person name="Tsai Y.C."/>
        </authorList>
    </citation>
    <scope>NUCLEOTIDE SEQUENCE [LARGE SCALE GENOMIC DNA]</scope>
    <source>
        <strain evidence="3 4">KBS708</strain>
    </source>
</reference>
<dbReference type="PANTHER" id="PTHR15032">
    <property type="entry name" value="N-ACYL-PHOSPHATIDYLETHANOLAMINE-HYDROLYZING PHOSPHOLIPASE D"/>
    <property type="match status" value="1"/>
</dbReference>
<proteinExistence type="predicted"/>
<organism evidence="3 4">
    <name type="scientific">Gemmatirosa kalamazoonensis</name>
    <dbReference type="NCBI Taxonomy" id="861299"/>
    <lineage>
        <taxon>Bacteria</taxon>
        <taxon>Pseudomonadati</taxon>
        <taxon>Gemmatimonadota</taxon>
        <taxon>Gemmatimonadia</taxon>
        <taxon>Gemmatimonadales</taxon>
        <taxon>Gemmatimonadaceae</taxon>
        <taxon>Gemmatirosa</taxon>
    </lineage>
</organism>
<dbReference type="PATRIC" id="fig|861299.3.peg.839"/>
<dbReference type="Pfam" id="PF12706">
    <property type="entry name" value="Lactamase_B_2"/>
    <property type="match status" value="1"/>
</dbReference>
<feature type="domain" description="Metallo-beta-lactamase" evidence="2">
    <location>
        <begin position="97"/>
        <end position="293"/>
    </location>
</feature>
<dbReference type="PANTHER" id="PTHR15032:SF4">
    <property type="entry name" value="N-ACYL-PHOSPHATIDYLETHANOLAMINE-HYDROLYZING PHOSPHOLIPASE D"/>
    <property type="match status" value="1"/>
</dbReference>
<feature type="compositionally biased region" description="Basic and acidic residues" evidence="1">
    <location>
        <begin position="1"/>
        <end position="21"/>
    </location>
</feature>
<gene>
    <name evidence="3" type="ORF">J421_0825</name>
</gene>
<dbReference type="InterPro" id="IPR001279">
    <property type="entry name" value="Metallo-B-lactamas"/>
</dbReference>
<dbReference type="SUPFAM" id="SSF56281">
    <property type="entry name" value="Metallo-hydrolase/oxidoreductase"/>
    <property type="match status" value="1"/>
</dbReference>
<dbReference type="EMBL" id="CP007128">
    <property type="protein sequence ID" value="AHG88362.1"/>
    <property type="molecule type" value="Genomic_DNA"/>
</dbReference>
<protein>
    <recommendedName>
        <fullName evidence="2">Metallo-beta-lactamase domain-containing protein</fullName>
    </recommendedName>
</protein>
<dbReference type="AlphaFoldDB" id="W0RD40"/>
<dbReference type="HOGENOM" id="CLU_020884_0_0_0"/>
<name>W0RD40_9BACT</name>
<dbReference type="FunCoup" id="W0RD40">
    <property type="interactions" value="39"/>
</dbReference>
<dbReference type="InParanoid" id="W0RD40"/>
<evidence type="ECO:0000259" key="2">
    <source>
        <dbReference type="Pfam" id="PF12706"/>
    </source>
</evidence>
<feature type="region of interest" description="Disordered" evidence="1">
    <location>
        <begin position="314"/>
        <end position="363"/>
    </location>
</feature>
<feature type="compositionally biased region" description="Basic residues" evidence="1">
    <location>
        <begin position="349"/>
        <end position="360"/>
    </location>
</feature>
<dbReference type="Gene3D" id="3.60.15.10">
    <property type="entry name" value="Ribonuclease Z/Hydroxyacylglutathione hydrolase-like"/>
    <property type="match status" value="1"/>
</dbReference>
<dbReference type="STRING" id="861299.J421_0825"/>
<dbReference type="GO" id="GO:0005737">
    <property type="term" value="C:cytoplasm"/>
    <property type="evidence" value="ECO:0007669"/>
    <property type="project" value="TreeGrafter"/>
</dbReference>
<dbReference type="KEGG" id="gba:J421_0825"/>
<dbReference type="Proteomes" id="UP000019151">
    <property type="component" value="Chromosome"/>
</dbReference>
<feature type="region of interest" description="Disordered" evidence="1">
    <location>
        <begin position="1"/>
        <end position="22"/>
    </location>
</feature>
<evidence type="ECO:0000256" key="1">
    <source>
        <dbReference type="SAM" id="MobiDB-lite"/>
    </source>
</evidence>
<dbReference type="InterPro" id="IPR036866">
    <property type="entry name" value="RibonucZ/Hydroxyglut_hydro"/>
</dbReference>